<dbReference type="InterPro" id="IPR045443">
    <property type="entry name" value="DUF6504"/>
</dbReference>
<evidence type="ECO:0000259" key="1">
    <source>
        <dbReference type="Pfam" id="PF20114"/>
    </source>
</evidence>
<dbReference type="EMBL" id="CP016768">
    <property type="protein sequence ID" value="ASY09146.1"/>
    <property type="molecule type" value="Genomic_DNA"/>
</dbReference>
<sequence length="102" mass="11791">MFEHKSRGNPSQNQGVKICLTTQSGQPVEFIYQGVRFHISEVLNSWLQSSSWWQEINSDQIKEEVSKYWQVEAAPIGALTTFEIEFNQGNNSWQIRPSSRSK</sequence>
<dbReference type="Pfam" id="PF20114">
    <property type="entry name" value="DUF6504"/>
    <property type="match status" value="1"/>
</dbReference>
<dbReference type="AlphaFoldDB" id="A0A249JXB5"/>
<dbReference type="Proteomes" id="UP000217153">
    <property type="component" value="Chromosome"/>
</dbReference>
<organism evidence="2 3">
    <name type="scientific">Candidatus Nanopelagicus limnae</name>
    <dbReference type="NCBI Taxonomy" id="1884634"/>
    <lineage>
        <taxon>Bacteria</taxon>
        <taxon>Bacillati</taxon>
        <taxon>Actinomycetota</taxon>
        <taxon>Actinomycetes</taxon>
        <taxon>Candidatus Nanopelagicales</taxon>
        <taxon>Candidatus Nanopelagicaceae</taxon>
        <taxon>Candidatus Nanopelagicus</taxon>
    </lineage>
</organism>
<gene>
    <name evidence="2" type="ORF">B1s21122_02110</name>
</gene>
<dbReference type="KEGG" id="abam:B1s21122_02110"/>
<evidence type="ECO:0000313" key="3">
    <source>
        <dbReference type="Proteomes" id="UP000217153"/>
    </source>
</evidence>
<accession>A0A249JXB5</accession>
<reference evidence="3" key="1">
    <citation type="submission" date="2016-10" db="EMBL/GenBank/DDBJ databases">
        <title>High microdiversification within the ubiquitous acI lineage of Actinobacteria.</title>
        <authorList>
            <person name="Neuenschwander S.M."/>
            <person name="Salcher M."/>
            <person name="Ghai R."/>
            <person name="Pernthaler J."/>
        </authorList>
    </citation>
    <scope>NUCLEOTIDE SEQUENCE [LARGE SCALE GENOMIC DNA]</scope>
</reference>
<keyword evidence="3" id="KW-1185">Reference proteome</keyword>
<proteinExistence type="predicted"/>
<dbReference type="OrthoDB" id="5190586at2"/>
<evidence type="ECO:0000313" key="2">
    <source>
        <dbReference type="EMBL" id="ASY09146.1"/>
    </source>
</evidence>
<name>A0A249JXB5_9ACTN</name>
<protein>
    <recommendedName>
        <fullName evidence="1">DUF6504 domain-containing protein</fullName>
    </recommendedName>
</protein>
<feature type="domain" description="DUF6504" evidence="1">
    <location>
        <begin position="21"/>
        <end position="90"/>
    </location>
</feature>